<keyword evidence="3" id="KW-0012">Acyltransferase</keyword>
<gene>
    <name evidence="3" type="ORF">ACFOEV_06190</name>
</gene>
<dbReference type="InterPro" id="IPR002123">
    <property type="entry name" value="Plipid/glycerol_acylTrfase"/>
</dbReference>
<evidence type="ECO:0000313" key="4">
    <source>
        <dbReference type="Proteomes" id="UP001595579"/>
    </source>
</evidence>
<sequence>MTLDSTSTIQDSNSPAPDPFADIRPYHDDEVAEVLARLADDAELLDALTQFKLPRLARFAPRVARAIARFAVHREVRGVTSVRDFQMRIARYMNRMIRTTTDAFEVKGLDKLDPDTAYLFIGNHRDIALDPAFVNYALYQAGRNTVRIAIGDNLLQKPYVSDLMRLNKSFIVPRSAKGKRAMLAAYQTLSSYIRHSIIEDNHSIWMAQREGRAKDGIDRADPAIIKMLTMAHRQVDKEASLGDAIAELRMVPVSISYEYDPCDLQKARELYAMYTEGRYQKVEFEDIRSIVAGITGAKGRIQLTFGEPLSKDFDSPEAVAAEINRQVLGGYRLFPSHQLALEASGLAPELLELDDVTDADRVRFHARLAEVPTHLRDWWLAQYANPVLNRAGKI</sequence>
<feature type="domain" description="Phospholipid/glycerol acyltransferase" evidence="2">
    <location>
        <begin position="104"/>
        <end position="185"/>
    </location>
</feature>
<keyword evidence="4" id="KW-1185">Reference proteome</keyword>
<dbReference type="SUPFAM" id="SSF69593">
    <property type="entry name" value="Glycerol-3-phosphate (1)-acyltransferase"/>
    <property type="match status" value="1"/>
</dbReference>
<dbReference type="Pfam" id="PF01553">
    <property type="entry name" value="Acyltransferase"/>
    <property type="match status" value="1"/>
</dbReference>
<accession>A0ABV7LLK3</accession>
<evidence type="ECO:0000259" key="2">
    <source>
        <dbReference type="Pfam" id="PF01553"/>
    </source>
</evidence>
<dbReference type="PANTHER" id="PTHR30068">
    <property type="entry name" value="URONATE ISOMERASE"/>
    <property type="match status" value="1"/>
</dbReference>
<name>A0ABV7LLK3_9GAMM</name>
<evidence type="ECO:0000256" key="1">
    <source>
        <dbReference type="SAM" id="MobiDB-lite"/>
    </source>
</evidence>
<dbReference type="GO" id="GO:0016746">
    <property type="term" value="F:acyltransferase activity"/>
    <property type="evidence" value="ECO:0007669"/>
    <property type="project" value="UniProtKB-KW"/>
</dbReference>
<dbReference type="Proteomes" id="UP001595579">
    <property type="component" value="Unassembled WGS sequence"/>
</dbReference>
<protein>
    <submittedName>
        <fullName evidence="3">1-acyl-sn-glycerol-3-phosphate acyltransferase</fullName>
    </submittedName>
</protein>
<dbReference type="RefSeq" id="WP_386772271.1">
    <property type="nucleotide sequence ID" value="NZ_JBHRUG010000015.1"/>
</dbReference>
<organism evidence="3 4">
    <name type="scientific">Litchfieldella rifensis</name>
    <dbReference type="NCBI Taxonomy" id="762643"/>
    <lineage>
        <taxon>Bacteria</taxon>
        <taxon>Pseudomonadati</taxon>
        <taxon>Pseudomonadota</taxon>
        <taxon>Gammaproteobacteria</taxon>
        <taxon>Oceanospirillales</taxon>
        <taxon>Halomonadaceae</taxon>
        <taxon>Litchfieldella</taxon>
    </lineage>
</organism>
<proteinExistence type="predicted"/>
<dbReference type="PANTHER" id="PTHR30068:SF3">
    <property type="entry name" value="PHOSPHOLIPID_GLYCEROL ACYLTRANSFERASE DOMAIN-CONTAINING PROTEIN"/>
    <property type="match status" value="1"/>
</dbReference>
<feature type="compositionally biased region" description="Polar residues" evidence="1">
    <location>
        <begin position="1"/>
        <end position="15"/>
    </location>
</feature>
<evidence type="ECO:0000313" key="3">
    <source>
        <dbReference type="EMBL" id="MFC3283200.1"/>
    </source>
</evidence>
<reference evidence="4" key="1">
    <citation type="journal article" date="2019" name="Int. J. Syst. Evol. Microbiol.">
        <title>The Global Catalogue of Microorganisms (GCM) 10K type strain sequencing project: providing services to taxonomists for standard genome sequencing and annotation.</title>
        <authorList>
            <consortium name="The Broad Institute Genomics Platform"/>
            <consortium name="The Broad Institute Genome Sequencing Center for Infectious Disease"/>
            <person name="Wu L."/>
            <person name="Ma J."/>
        </authorList>
    </citation>
    <scope>NUCLEOTIDE SEQUENCE [LARGE SCALE GENOMIC DNA]</scope>
    <source>
        <strain evidence="4">CECT 7698</strain>
    </source>
</reference>
<comment type="caution">
    <text evidence="3">The sequence shown here is derived from an EMBL/GenBank/DDBJ whole genome shotgun (WGS) entry which is preliminary data.</text>
</comment>
<keyword evidence="3" id="KW-0808">Transferase</keyword>
<feature type="region of interest" description="Disordered" evidence="1">
    <location>
        <begin position="1"/>
        <end position="23"/>
    </location>
</feature>
<dbReference type="EMBL" id="JBHRUG010000015">
    <property type="protein sequence ID" value="MFC3283200.1"/>
    <property type="molecule type" value="Genomic_DNA"/>
</dbReference>